<gene>
    <name evidence="1" type="ORF">GBF38_021878</name>
</gene>
<dbReference type="Proteomes" id="UP000805704">
    <property type="component" value="Chromosome 11"/>
</dbReference>
<sequence>MKSSRTGVHKKQDGSDLNGGRRSGRWGLNVTERSNQALEISVRRLDRPTVADIKTQSSIYLQAAEKLADSAHVLARTKRLIGQSKQRQTRGIPLPPIGESRAITGKVERTEALPAHRRESAKPKRYSTHLRTGNMMTKNTVFHLLVTQGRKLNQDSSKHNKISAALAAGNKAAIQDCRLIKRTFDGQPAATSTSATADPPIRQKSDSRTMMPIRAKHDASLCEARRQRDFCSDDSAIETESEGSEDKGCLERLREDSDDEYYTDQRITEWVLKVNSSLFSTGNDELKRSKPAEEQDVATIKIIYSGDSTF</sequence>
<accession>A0ACB7FHH5</accession>
<evidence type="ECO:0000313" key="2">
    <source>
        <dbReference type="Proteomes" id="UP000805704"/>
    </source>
</evidence>
<name>A0ACB7FHH5_NIBAL</name>
<reference evidence="1" key="1">
    <citation type="submission" date="2020-04" db="EMBL/GenBank/DDBJ databases">
        <title>A chromosome-scale assembly and high-density genetic map of the yellow drum (Nibea albiflora) genome.</title>
        <authorList>
            <person name="Xu D."/>
            <person name="Zhang W."/>
            <person name="Chen R."/>
            <person name="Tan P."/>
            <person name="Wang L."/>
            <person name="Song H."/>
            <person name="Tian L."/>
            <person name="Zhu Q."/>
            <person name="Wang B."/>
        </authorList>
    </citation>
    <scope>NUCLEOTIDE SEQUENCE</scope>
    <source>
        <strain evidence="1">ZJHYS-2018</strain>
    </source>
</reference>
<comment type="caution">
    <text evidence="1">The sequence shown here is derived from an EMBL/GenBank/DDBJ whole genome shotgun (WGS) entry which is preliminary data.</text>
</comment>
<proteinExistence type="predicted"/>
<evidence type="ECO:0000313" key="1">
    <source>
        <dbReference type="EMBL" id="KAG8013485.1"/>
    </source>
</evidence>
<protein>
    <submittedName>
        <fullName evidence="1">Uncharacterized protein</fullName>
    </submittedName>
</protein>
<keyword evidence="2" id="KW-1185">Reference proteome</keyword>
<organism evidence="1 2">
    <name type="scientific">Nibea albiflora</name>
    <name type="common">Yellow drum</name>
    <name type="synonym">Corvina albiflora</name>
    <dbReference type="NCBI Taxonomy" id="240163"/>
    <lineage>
        <taxon>Eukaryota</taxon>
        <taxon>Metazoa</taxon>
        <taxon>Chordata</taxon>
        <taxon>Craniata</taxon>
        <taxon>Vertebrata</taxon>
        <taxon>Euteleostomi</taxon>
        <taxon>Actinopterygii</taxon>
        <taxon>Neopterygii</taxon>
        <taxon>Teleostei</taxon>
        <taxon>Neoteleostei</taxon>
        <taxon>Acanthomorphata</taxon>
        <taxon>Eupercaria</taxon>
        <taxon>Sciaenidae</taxon>
        <taxon>Nibea</taxon>
    </lineage>
</organism>
<dbReference type="EMBL" id="CM024799">
    <property type="protein sequence ID" value="KAG8013485.1"/>
    <property type="molecule type" value="Genomic_DNA"/>
</dbReference>